<feature type="chain" id="PRO_5028897247" description="Rap1a immunity protein domain-containing protein" evidence="1">
    <location>
        <begin position="23"/>
        <end position="131"/>
    </location>
</feature>
<protein>
    <recommendedName>
        <fullName evidence="2">Rap1a immunity protein domain-containing protein</fullName>
    </recommendedName>
</protein>
<dbReference type="Pfam" id="PF18602">
    <property type="entry name" value="Rap1a"/>
    <property type="match status" value="1"/>
</dbReference>
<feature type="domain" description="Rap1a immunity protein" evidence="2">
    <location>
        <begin position="26"/>
        <end position="130"/>
    </location>
</feature>
<evidence type="ECO:0000256" key="1">
    <source>
        <dbReference type="SAM" id="SignalP"/>
    </source>
</evidence>
<comment type="caution">
    <text evidence="3">The sequence shown here is derived from an EMBL/GenBank/DDBJ whole genome shotgun (WGS) entry which is preliminary data.</text>
</comment>
<evidence type="ECO:0000313" key="4">
    <source>
        <dbReference type="Proteomes" id="UP000483078"/>
    </source>
</evidence>
<dbReference type="AlphaFoldDB" id="A0A7C9L8F3"/>
<accession>A0A7C9L8F3</accession>
<evidence type="ECO:0000259" key="2">
    <source>
        <dbReference type="Pfam" id="PF18602"/>
    </source>
</evidence>
<gene>
    <name evidence="3" type="ORF">FH759_10230</name>
</gene>
<dbReference type="RefSeq" id="WP_273249836.1">
    <property type="nucleotide sequence ID" value="NZ_VENJ01000013.1"/>
</dbReference>
<dbReference type="EMBL" id="VENJ01000013">
    <property type="protein sequence ID" value="MTJ05053.1"/>
    <property type="molecule type" value="Genomic_DNA"/>
</dbReference>
<dbReference type="Gene3D" id="1.10.890.40">
    <property type="match status" value="1"/>
</dbReference>
<evidence type="ECO:0000313" key="3">
    <source>
        <dbReference type="EMBL" id="MTJ05053.1"/>
    </source>
</evidence>
<sequence length="131" mass="13916">MIRFLRISLLCGLLGYATAPFAQQISGNELLETCTSDNQVLAGFCVGYIIGYSEGAPWGVALAADNMPAETGTPDVNTLVGKVTGSCVPADASNDQLRDVVIKYMQENPASRHESARALIWRAYAAAFPCG</sequence>
<dbReference type="InterPro" id="IPR041238">
    <property type="entry name" value="Rap1a"/>
</dbReference>
<dbReference type="Proteomes" id="UP000483078">
    <property type="component" value="Unassembled WGS sequence"/>
</dbReference>
<feature type="signal peptide" evidence="1">
    <location>
        <begin position="1"/>
        <end position="22"/>
    </location>
</feature>
<organism evidence="3 4">
    <name type="scientific">Sediminimonas qiaohouensis</name>
    <dbReference type="NCBI Taxonomy" id="552061"/>
    <lineage>
        <taxon>Bacteria</taxon>
        <taxon>Pseudomonadati</taxon>
        <taxon>Pseudomonadota</taxon>
        <taxon>Alphaproteobacteria</taxon>
        <taxon>Rhodobacterales</taxon>
        <taxon>Roseobacteraceae</taxon>
        <taxon>Sediminimonas</taxon>
    </lineage>
</organism>
<keyword evidence="1" id="KW-0732">Signal</keyword>
<reference evidence="3 4" key="1">
    <citation type="submission" date="2019-06" db="EMBL/GenBank/DDBJ databases">
        <title>Enrichment of Autotrophic Halophilic Microorganisms from Red Sea Brine Pool Using Microbial Electrosynthesis System.</title>
        <authorList>
            <person name="Alqahtani M.F."/>
            <person name="Bajracharya S."/>
            <person name="Katuri K.P."/>
            <person name="Ali M."/>
            <person name="Saikaly P.E."/>
        </authorList>
    </citation>
    <scope>NUCLEOTIDE SEQUENCE [LARGE SCALE GENOMIC DNA]</scope>
    <source>
        <strain evidence="3">MES6</strain>
    </source>
</reference>
<proteinExistence type="predicted"/>
<name>A0A7C9L8F3_9RHOB</name>